<accession>A0A4R3MSA8</accession>
<dbReference type="EC" id="2.7.13.3" evidence="4"/>
<evidence type="ECO:0000256" key="6">
    <source>
        <dbReference type="ARBA" id="ARBA00022553"/>
    </source>
</evidence>
<dbReference type="GO" id="GO:0005524">
    <property type="term" value="F:ATP binding"/>
    <property type="evidence" value="ECO:0007669"/>
    <property type="project" value="UniProtKB-KW"/>
</dbReference>
<dbReference type="SMART" id="SM00387">
    <property type="entry name" value="HATPase_c"/>
    <property type="match status" value="1"/>
</dbReference>
<dbReference type="AlphaFoldDB" id="A0A4R3MSA8"/>
<dbReference type="CDD" id="cd00130">
    <property type="entry name" value="PAS"/>
    <property type="match status" value="1"/>
</dbReference>
<dbReference type="InterPro" id="IPR029151">
    <property type="entry name" value="Sensor-like_sf"/>
</dbReference>
<dbReference type="CDD" id="cd06225">
    <property type="entry name" value="HAMP"/>
    <property type="match status" value="1"/>
</dbReference>
<dbReference type="InterPro" id="IPR036097">
    <property type="entry name" value="HisK_dim/P_sf"/>
</dbReference>
<keyword evidence="11" id="KW-0067">ATP-binding</keyword>
<dbReference type="PROSITE" id="PS50885">
    <property type="entry name" value="HAMP"/>
    <property type="match status" value="1"/>
</dbReference>
<dbReference type="NCBIfam" id="NF046044">
    <property type="entry name" value="PnpS"/>
    <property type="match status" value="1"/>
</dbReference>
<dbReference type="Pfam" id="PF02518">
    <property type="entry name" value="HATPase_c"/>
    <property type="match status" value="1"/>
</dbReference>
<evidence type="ECO:0000256" key="13">
    <source>
        <dbReference type="ARBA" id="ARBA00023012"/>
    </source>
</evidence>
<dbReference type="PROSITE" id="PS50112">
    <property type="entry name" value="PAS"/>
    <property type="match status" value="1"/>
</dbReference>
<dbReference type="InterPro" id="IPR005467">
    <property type="entry name" value="His_kinase_dom"/>
</dbReference>
<evidence type="ECO:0000256" key="12">
    <source>
        <dbReference type="ARBA" id="ARBA00022989"/>
    </source>
</evidence>
<dbReference type="InterPro" id="IPR003594">
    <property type="entry name" value="HATPase_dom"/>
</dbReference>
<reference evidence="19 20" key="1">
    <citation type="submission" date="2019-03" db="EMBL/GenBank/DDBJ databases">
        <title>Genomic Encyclopedia of Type Strains, Phase IV (KMG-IV): sequencing the most valuable type-strain genomes for metagenomic binning, comparative biology and taxonomic classification.</title>
        <authorList>
            <person name="Goeker M."/>
        </authorList>
    </citation>
    <scope>NUCLEOTIDE SEQUENCE [LARGE SCALE GENOMIC DNA]</scope>
    <source>
        <strain evidence="19 20">DSM 24629</strain>
    </source>
</reference>
<dbReference type="GO" id="GO:0030295">
    <property type="term" value="F:protein kinase activator activity"/>
    <property type="evidence" value="ECO:0007669"/>
    <property type="project" value="TreeGrafter"/>
</dbReference>
<dbReference type="InterPro" id="IPR036890">
    <property type="entry name" value="HATPase_C_sf"/>
</dbReference>
<dbReference type="SMART" id="SM00091">
    <property type="entry name" value="PAS"/>
    <property type="match status" value="1"/>
</dbReference>
<evidence type="ECO:0000256" key="4">
    <source>
        <dbReference type="ARBA" id="ARBA00012438"/>
    </source>
</evidence>
<dbReference type="InterPro" id="IPR013767">
    <property type="entry name" value="PAS_fold"/>
</dbReference>
<dbReference type="SUPFAM" id="SSF103190">
    <property type="entry name" value="Sensory domain-like"/>
    <property type="match status" value="1"/>
</dbReference>
<dbReference type="CDD" id="cd00082">
    <property type="entry name" value="HisKA"/>
    <property type="match status" value="1"/>
</dbReference>
<evidence type="ECO:0000256" key="3">
    <source>
        <dbReference type="ARBA" id="ARBA00004651"/>
    </source>
</evidence>
<proteinExistence type="predicted"/>
<dbReference type="SMART" id="SM00388">
    <property type="entry name" value="HisKA"/>
    <property type="match status" value="1"/>
</dbReference>
<dbReference type="SUPFAM" id="SSF55874">
    <property type="entry name" value="ATPase domain of HSP90 chaperone/DNA topoisomerase II/histidine kinase"/>
    <property type="match status" value="1"/>
</dbReference>
<dbReference type="InterPro" id="IPR035965">
    <property type="entry name" value="PAS-like_dom_sf"/>
</dbReference>
<evidence type="ECO:0000256" key="2">
    <source>
        <dbReference type="ARBA" id="ARBA00004314"/>
    </source>
</evidence>
<dbReference type="SMART" id="SM00304">
    <property type="entry name" value="HAMP"/>
    <property type="match status" value="1"/>
</dbReference>
<keyword evidence="5" id="KW-1003">Cell membrane</keyword>
<keyword evidence="8 15" id="KW-0812">Transmembrane</keyword>
<dbReference type="Pfam" id="PF00672">
    <property type="entry name" value="HAMP"/>
    <property type="match status" value="1"/>
</dbReference>
<feature type="domain" description="HAMP" evidence="18">
    <location>
        <begin position="184"/>
        <end position="236"/>
    </location>
</feature>
<dbReference type="InterPro" id="IPR003660">
    <property type="entry name" value="HAMP_dom"/>
</dbReference>
<dbReference type="InterPro" id="IPR057640">
    <property type="entry name" value="Cache_WalK"/>
</dbReference>
<dbReference type="Gene3D" id="1.10.287.130">
    <property type="match status" value="1"/>
</dbReference>
<evidence type="ECO:0000256" key="10">
    <source>
        <dbReference type="ARBA" id="ARBA00022777"/>
    </source>
</evidence>
<evidence type="ECO:0000256" key="8">
    <source>
        <dbReference type="ARBA" id="ARBA00022692"/>
    </source>
</evidence>
<dbReference type="Proteomes" id="UP000294902">
    <property type="component" value="Unassembled WGS sequence"/>
</dbReference>
<dbReference type="GO" id="GO:0006355">
    <property type="term" value="P:regulation of DNA-templated transcription"/>
    <property type="evidence" value="ECO:0007669"/>
    <property type="project" value="InterPro"/>
</dbReference>
<dbReference type="FunFam" id="3.30.565.10:FF:000023">
    <property type="entry name" value="PAS domain-containing sensor histidine kinase"/>
    <property type="match status" value="1"/>
</dbReference>
<dbReference type="NCBIfam" id="TIGR00229">
    <property type="entry name" value="sensory_box"/>
    <property type="match status" value="1"/>
</dbReference>
<feature type="transmembrane region" description="Helical" evidence="15">
    <location>
        <begin position="160"/>
        <end position="182"/>
    </location>
</feature>
<evidence type="ECO:0000256" key="14">
    <source>
        <dbReference type="ARBA" id="ARBA00023136"/>
    </source>
</evidence>
<evidence type="ECO:0000256" key="11">
    <source>
        <dbReference type="ARBA" id="ARBA00022840"/>
    </source>
</evidence>
<dbReference type="SUPFAM" id="SSF47384">
    <property type="entry name" value="Homodimeric domain of signal transducing histidine kinase"/>
    <property type="match status" value="1"/>
</dbReference>
<evidence type="ECO:0000259" key="16">
    <source>
        <dbReference type="PROSITE" id="PS50109"/>
    </source>
</evidence>
<keyword evidence="9" id="KW-0547">Nucleotide-binding</keyword>
<dbReference type="Pfam" id="PF00512">
    <property type="entry name" value="HisKA"/>
    <property type="match status" value="1"/>
</dbReference>
<evidence type="ECO:0000313" key="20">
    <source>
        <dbReference type="Proteomes" id="UP000294902"/>
    </source>
</evidence>
<dbReference type="SUPFAM" id="SSF158472">
    <property type="entry name" value="HAMP domain-like"/>
    <property type="match status" value="1"/>
</dbReference>
<dbReference type="Gene3D" id="3.30.450.20">
    <property type="entry name" value="PAS domain"/>
    <property type="match status" value="2"/>
</dbReference>
<evidence type="ECO:0000256" key="7">
    <source>
        <dbReference type="ARBA" id="ARBA00022679"/>
    </source>
</evidence>
<dbReference type="Gene3D" id="6.10.340.10">
    <property type="match status" value="1"/>
</dbReference>
<gene>
    <name evidence="19" type="ORF">EDC18_103398</name>
</gene>
<comment type="catalytic activity">
    <reaction evidence="1">
        <text>ATP + protein L-histidine = ADP + protein N-phospho-L-histidine.</text>
        <dbReference type="EC" id="2.7.13.3"/>
    </reaction>
</comment>
<keyword evidence="6" id="KW-0597">Phosphoprotein</keyword>
<dbReference type="GO" id="GO:0000156">
    <property type="term" value="F:phosphorelay response regulator activity"/>
    <property type="evidence" value="ECO:0007669"/>
    <property type="project" value="TreeGrafter"/>
</dbReference>
<dbReference type="EMBL" id="SMAL01000003">
    <property type="protein sequence ID" value="TCT15687.1"/>
    <property type="molecule type" value="Genomic_DNA"/>
</dbReference>
<keyword evidence="20" id="KW-1185">Reference proteome</keyword>
<feature type="domain" description="Histidine kinase" evidence="16">
    <location>
        <begin position="366"/>
        <end position="583"/>
    </location>
</feature>
<dbReference type="GO" id="GO:0005886">
    <property type="term" value="C:plasma membrane"/>
    <property type="evidence" value="ECO:0007669"/>
    <property type="project" value="UniProtKB-SubCell"/>
</dbReference>
<dbReference type="Gene3D" id="3.30.565.10">
    <property type="entry name" value="Histidine kinase-like ATPase, C-terminal domain"/>
    <property type="match status" value="1"/>
</dbReference>
<organism evidence="19 20">
    <name type="scientific">Natranaerovirga pectinivora</name>
    <dbReference type="NCBI Taxonomy" id="682400"/>
    <lineage>
        <taxon>Bacteria</taxon>
        <taxon>Bacillati</taxon>
        <taxon>Bacillota</taxon>
        <taxon>Clostridia</taxon>
        <taxon>Lachnospirales</taxon>
        <taxon>Natranaerovirgaceae</taxon>
        <taxon>Natranaerovirga</taxon>
    </lineage>
</organism>
<evidence type="ECO:0000256" key="15">
    <source>
        <dbReference type="SAM" id="Phobius"/>
    </source>
</evidence>
<feature type="transmembrane region" description="Helical" evidence="15">
    <location>
        <begin position="6"/>
        <end position="25"/>
    </location>
</feature>
<dbReference type="Pfam" id="PF23846">
    <property type="entry name" value="Cache_WalK"/>
    <property type="match status" value="1"/>
</dbReference>
<dbReference type="InterPro" id="IPR003661">
    <property type="entry name" value="HisK_dim/P_dom"/>
</dbReference>
<evidence type="ECO:0000256" key="9">
    <source>
        <dbReference type="ARBA" id="ARBA00022741"/>
    </source>
</evidence>
<keyword evidence="7" id="KW-0808">Transferase</keyword>
<feature type="domain" description="PAS" evidence="17">
    <location>
        <begin position="241"/>
        <end position="292"/>
    </location>
</feature>
<dbReference type="InterPro" id="IPR050351">
    <property type="entry name" value="BphY/WalK/GraS-like"/>
</dbReference>
<evidence type="ECO:0000256" key="5">
    <source>
        <dbReference type="ARBA" id="ARBA00022475"/>
    </source>
</evidence>
<comment type="caution">
    <text evidence="19">The sequence shown here is derived from an EMBL/GenBank/DDBJ whole genome shotgun (WGS) entry which is preliminary data.</text>
</comment>
<evidence type="ECO:0000259" key="18">
    <source>
        <dbReference type="PROSITE" id="PS50885"/>
    </source>
</evidence>
<name>A0A4R3MSA8_9FIRM</name>
<comment type="subcellular location">
    <subcellularLocation>
        <location evidence="3">Cell membrane</location>
        <topology evidence="3">Multi-pass membrane protein</topology>
    </subcellularLocation>
    <subcellularLocation>
        <location evidence="2">Membrane raft</location>
        <topology evidence="2">Multi-pass membrane protein</topology>
    </subcellularLocation>
</comment>
<keyword evidence="10 19" id="KW-0418">Kinase</keyword>
<evidence type="ECO:0000256" key="1">
    <source>
        <dbReference type="ARBA" id="ARBA00000085"/>
    </source>
</evidence>
<keyword evidence="13" id="KW-0902">Two-component regulatory system</keyword>
<protein>
    <recommendedName>
        <fullName evidence="4">histidine kinase</fullName>
        <ecNumber evidence="4">2.7.13.3</ecNumber>
    </recommendedName>
</protein>
<dbReference type="PRINTS" id="PR00344">
    <property type="entry name" value="BCTRLSENSOR"/>
</dbReference>
<dbReference type="GO" id="GO:0007234">
    <property type="term" value="P:osmosensory signaling via phosphorelay pathway"/>
    <property type="evidence" value="ECO:0007669"/>
    <property type="project" value="TreeGrafter"/>
</dbReference>
<dbReference type="SUPFAM" id="SSF55785">
    <property type="entry name" value="PYP-like sensor domain (PAS domain)"/>
    <property type="match status" value="1"/>
</dbReference>
<dbReference type="PANTHER" id="PTHR42878">
    <property type="entry name" value="TWO-COMPONENT HISTIDINE KINASE"/>
    <property type="match status" value="1"/>
</dbReference>
<sequence length="583" mass="67195">MQKKLFGTYFIIILFTLIVSVYFTWSKSYEFLTKQYEQQFISQGNLISEFFKAKDIDNYDEIQNFINKYAATMEARITIIDKSGLVIADSDEAPLAMDNHAYRTEVKRALNGEIASSIRYSNTMGNYYSYTALPLKTNFIDGVLRLSIPVNAIEKITYELIRYIIISLIICSAIAILIAFLFTRIFMKPINTLTKAVGEISNGNYEKRIYINQKDQIGKLADAFNEMAVRLKLNMWKLTQRKTQLEAILSSMNNGIVAVDDEFKIVFYNKAFNEVLSITDEGIVGKSIYDIIRNTVLFNVLEKSIENNENITEEGKLLLENEEKIIRIYANPIKLEKTKNLGILLVIQDLTQIRKLENIRRDFVSNVTHELKTPLTSIRGFVDTLKNGAINDEVVAKRFLDIIDIESERLYLLIQDILSLSEIESKQNEKNVGFYNLSEVIFEVVDLLKPKLKDSQLEIKVDIENDMPEFKCNKDRIKQLLINLVDNAIKYTEKGHIIIKTNYSNEHFIIEVEDTGIGIEKEHIPRLFERFYRVDRGRSRKQGGTGLGLSIVKHIVELYDGLIKVESRVGEGTRFIIRLPEKK</sequence>
<dbReference type="PANTHER" id="PTHR42878:SF7">
    <property type="entry name" value="SENSOR HISTIDINE KINASE GLRK"/>
    <property type="match status" value="1"/>
</dbReference>
<keyword evidence="12 15" id="KW-1133">Transmembrane helix</keyword>
<dbReference type="GO" id="GO:0045121">
    <property type="term" value="C:membrane raft"/>
    <property type="evidence" value="ECO:0007669"/>
    <property type="project" value="UniProtKB-SubCell"/>
</dbReference>
<dbReference type="Pfam" id="PF00989">
    <property type="entry name" value="PAS"/>
    <property type="match status" value="1"/>
</dbReference>
<evidence type="ECO:0000259" key="17">
    <source>
        <dbReference type="PROSITE" id="PS50112"/>
    </source>
</evidence>
<dbReference type="InterPro" id="IPR000014">
    <property type="entry name" value="PAS"/>
</dbReference>
<dbReference type="PROSITE" id="PS50109">
    <property type="entry name" value="HIS_KIN"/>
    <property type="match status" value="1"/>
</dbReference>
<dbReference type="CDD" id="cd16922">
    <property type="entry name" value="HATPase_EvgS-ArcB-TorS-like"/>
    <property type="match status" value="1"/>
</dbReference>
<dbReference type="GO" id="GO:0000155">
    <property type="term" value="F:phosphorelay sensor kinase activity"/>
    <property type="evidence" value="ECO:0007669"/>
    <property type="project" value="InterPro"/>
</dbReference>
<keyword evidence="14 15" id="KW-0472">Membrane</keyword>
<dbReference type="FunFam" id="1.10.287.130:FF:000001">
    <property type="entry name" value="Two-component sensor histidine kinase"/>
    <property type="match status" value="1"/>
</dbReference>
<evidence type="ECO:0000313" key="19">
    <source>
        <dbReference type="EMBL" id="TCT15687.1"/>
    </source>
</evidence>
<dbReference type="InterPro" id="IPR004358">
    <property type="entry name" value="Sig_transdc_His_kin-like_C"/>
</dbReference>